<dbReference type="PANTHER" id="PTHR34220:SF9">
    <property type="entry name" value="SIGNAL TRANSDUCTION HISTIDINE KINASE INTERNAL REGION DOMAIN-CONTAINING PROTEIN"/>
    <property type="match status" value="1"/>
</dbReference>
<keyword evidence="2" id="KW-0812">Transmembrane</keyword>
<dbReference type="SUPFAM" id="SSF55874">
    <property type="entry name" value="ATPase domain of HSP90 chaperone/DNA topoisomerase II/histidine kinase"/>
    <property type="match status" value="1"/>
</dbReference>
<protein>
    <submittedName>
        <fullName evidence="4">Histidine kinase</fullName>
    </submittedName>
</protein>
<dbReference type="InterPro" id="IPR036890">
    <property type="entry name" value="HATPase_C_sf"/>
</dbReference>
<dbReference type="Pfam" id="PF06580">
    <property type="entry name" value="His_kinase"/>
    <property type="match status" value="1"/>
</dbReference>
<keyword evidence="2" id="KW-0472">Membrane</keyword>
<dbReference type="SMART" id="SM00387">
    <property type="entry name" value="HATPase_c"/>
    <property type="match status" value="1"/>
</dbReference>
<organism evidence="4 5">
    <name type="scientific">Undibacterium jejuense</name>
    <dbReference type="NCBI Taxonomy" id="1344949"/>
    <lineage>
        <taxon>Bacteria</taxon>
        <taxon>Pseudomonadati</taxon>
        <taxon>Pseudomonadota</taxon>
        <taxon>Betaproteobacteria</taxon>
        <taxon>Burkholderiales</taxon>
        <taxon>Oxalobacteraceae</taxon>
        <taxon>Undibacterium</taxon>
    </lineage>
</organism>
<dbReference type="AlphaFoldDB" id="A0A923HMA4"/>
<dbReference type="InterPro" id="IPR050640">
    <property type="entry name" value="Bact_2-comp_sensor_kinase"/>
</dbReference>
<keyword evidence="4" id="KW-0418">Kinase</keyword>
<proteinExistence type="predicted"/>
<feature type="coiled-coil region" evidence="1">
    <location>
        <begin position="78"/>
        <end position="112"/>
    </location>
</feature>
<sequence length="293" mass="32441">MKTKDENPVLHAVLNVAETVSVLWWKFFDWAAVVPWLSLGLTSFFAMIFAGFIGVGPFMVMMVLAAIVIKTVAGGKRKAELMASAAVTRADVESLERRLLEAEMAALQAQIEPHFLFNTLALIGQLMATDAGRAASVHADLIKYLRAALPQIRQQGIGQLGQQMALSRAYLNIMQARMQERLQYQIEVGEGLDQAQFPSMMIQTMVENAIKHGLEPKIEGGQICISAQRHDNELWVEVSDNGMGFDVHVAEGLGLTNIRERLKMLYGAKASLVIEVPFEGGARFRIQIPYLNQ</sequence>
<dbReference type="EMBL" id="JACOFV010000031">
    <property type="protein sequence ID" value="MBC3864332.1"/>
    <property type="molecule type" value="Genomic_DNA"/>
</dbReference>
<gene>
    <name evidence="4" type="ORF">H8K32_19710</name>
</gene>
<keyword evidence="2" id="KW-1133">Transmembrane helix</keyword>
<dbReference type="Proteomes" id="UP000634011">
    <property type="component" value="Unassembled WGS sequence"/>
</dbReference>
<name>A0A923HMA4_9BURK</name>
<dbReference type="GO" id="GO:0000155">
    <property type="term" value="F:phosphorelay sensor kinase activity"/>
    <property type="evidence" value="ECO:0007669"/>
    <property type="project" value="InterPro"/>
</dbReference>
<dbReference type="Gene3D" id="3.30.565.10">
    <property type="entry name" value="Histidine kinase-like ATPase, C-terminal domain"/>
    <property type="match status" value="1"/>
</dbReference>
<accession>A0A923HMA4</accession>
<dbReference type="Pfam" id="PF02518">
    <property type="entry name" value="HATPase_c"/>
    <property type="match status" value="1"/>
</dbReference>
<evidence type="ECO:0000256" key="2">
    <source>
        <dbReference type="SAM" id="Phobius"/>
    </source>
</evidence>
<dbReference type="InterPro" id="IPR003594">
    <property type="entry name" value="HATPase_dom"/>
</dbReference>
<dbReference type="GO" id="GO:0016020">
    <property type="term" value="C:membrane"/>
    <property type="evidence" value="ECO:0007669"/>
    <property type="project" value="InterPro"/>
</dbReference>
<feature type="transmembrane region" description="Helical" evidence="2">
    <location>
        <begin position="44"/>
        <end position="69"/>
    </location>
</feature>
<dbReference type="RefSeq" id="WP_186914307.1">
    <property type="nucleotide sequence ID" value="NZ_JACOFV010000031.1"/>
</dbReference>
<evidence type="ECO:0000256" key="1">
    <source>
        <dbReference type="SAM" id="Coils"/>
    </source>
</evidence>
<evidence type="ECO:0000259" key="3">
    <source>
        <dbReference type="SMART" id="SM00387"/>
    </source>
</evidence>
<dbReference type="PANTHER" id="PTHR34220">
    <property type="entry name" value="SENSOR HISTIDINE KINASE YPDA"/>
    <property type="match status" value="1"/>
</dbReference>
<keyword evidence="4" id="KW-0808">Transferase</keyword>
<evidence type="ECO:0000313" key="4">
    <source>
        <dbReference type="EMBL" id="MBC3864332.1"/>
    </source>
</evidence>
<feature type="domain" description="Histidine kinase/HSP90-like ATPase" evidence="3">
    <location>
        <begin position="197"/>
        <end position="292"/>
    </location>
</feature>
<keyword evidence="1" id="KW-0175">Coiled coil</keyword>
<reference evidence="4" key="1">
    <citation type="submission" date="2020-08" db="EMBL/GenBank/DDBJ databases">
        <title>Novel species isolated from subtropical streams in China.</title>
        <authorList>
            <person name="Lu H."/>
        </authorList>
    </citation>
    <scope>NUCLEOTIDE SEQUENCE</scope>
    <source>
        <strain evidence="4">KACC 12607</strain>
    </source>
</reference>
<dbReference type="InterPro" id="IPR010559">
    <property type="entry name" value="Sig_transdc_His_kin_internal"/>
</dbReference>
<comment type="caution">
    <text evidence="4">The sequence shown here is derived from an EMBL/GenBank/DDBJ whole genome shotgun (WGS) entry which is preliminary data.</text>
</comment>
<evidence type="ECO:0000313" key="5">
    <source>
        <dbReference type="Proteomes" id="UP000634011"/>
    </source>
</evidence>
<keyword evidence="5" id="KW-1185">Reference proteome</keyword>